<keyword evidence="1" id="KW-0812">Transmembrane</keyword>
<dbReference type="InterPro" id="IPR053150">
    <property type="entry name" value="Teicoplanin_resist-assoc"/>
</dbReference>
<accession>A0ABP9PW96</accession>
<feature type="domain" description="VanZ-like" evidence="2">
    <location>
        <begin position="71"/>
        <end position="159"/>
    </location>
</feature>
<keyword evidence="4" id="KW-1185">Reference proteome</keyword>
<dbReference type="Proteomes" id="UP001500192">
    <property type="component" value="Unassembled WGS sequence"/>
</dbReference>
<dbReference type="InterPro" id="IPR006976">
    <property type="entry name" value="VanZ-like"/>
</dbReference>
<organism evidence="3 4">
    <name type="scientific">Amycolatopsis dongchuanensis</name>
    <dbReference type="NCBI Taxonomy" id="1070866"/>
    <lineage>
        <taxon>Bacteria</taxon>
        <taxon>Bacillati</taxon>
        <taxon>Actinomycetota</taxon>
        <taxon>Actinomycetes</taxon>
        <taxon>Pseudonocardiales</taxon>
        <taxon>Pseudonocardiaceae</taxon>
        <taxon>Amycolatopsis</taxon>
    </lineage>
</organism>
<keyword evidence="1" id="KW-0472">Membrane</keyword>
<feature type="transmembrane region" description="Helical" evidence="1">
    <location>
        <begin position="144"/>
        <end position="168"/>
    </location>
</feature>
<feature type="transmembrane region" description="Helical" evidence="1">
    <location>
        <begin position="84"/>
        <end position="103"/>
    </location>
</feature>
<name>A0ABP9PW96_9PSEU</name>
<reference evidence="4" key="1">
    <citation type="journal article" date="2019" name="Int. J. Syst. Evol. Microbiol.">
        <title>The Global Catalogue of Microorganisms (GCM) 10K type strain sequencing project: providing services to taxonomists for standard genome sequencing and annotation.</title>
        <authorList>
            <consortium name="The Broad Institute Genomics Platform"/>
            <consortium name="The Broad Institute Genome Sequencing Center for Infectious Disease"/>
            <person name="Wu L."/>
            <person name="Ma J."/>
        </authorList>
    </citation>
    <scope>NUCLEOTIDE SEQUENCE [LARGE SCALE GENOMIC DNA]</scope>
    <source>
        <strain evidence="4">JCM 18054</strain>
    </source>
</reference>
<dbReference type="Pfam" id="PF04892">
    <property type="entry name" value="VanZ"/>
    <property type="match status" value="1"/>
</dbReference>
<feature type="transmembrane region" description="Helical" evidence="1">
    <location>
        <begin position="110"/>
        <end position="132"/>
    </location>
</feature>
<evidence type="ECO:0000313" key="3">
    <source>
        <dbReference type="EMBL" id="GAA5152942.1"/>
    </source>
</evidence>
<proteinExistence type="predicted"/>
<protein>
    <recommendedName>
        <fullName evidence="2">VanZ-like domain-containing protein</fullName>
    </recommendedName>
</protein>
<feature type="transmembrane region" description="Helical" evidence="1">
    <location>
        <begin position="38"/>
        <end position="60"/>
    </location>
</feature>
<gene>
    <name evidence="3" type="ORF">GCM10023214_05380</name>
</gene>
<comment type="caution">
    <text evidence="3">The sequence shown here is derived from an EMBL/GenBank/DDBJ whole genome shotgun (WGS) entry which is preliminary data.</text>
</comment>
<dbReference type="RefSeq" id="WP_346051853.1">
    <property type="nucleotide sequence ID" value="NZ_BAABIB010000014.1"/>
</dbReference>
<feature type="transmembrane region" description="Helical" evidence="1">
    <location>
        <begin position="6"/>
        <end position="26"/>
    </location>
</feature>
<sequence>MFREVPVLPVVVPLAAAIFLTLLWYLHRRERLSVPRAAVALALCVYAAGVVANTVFPIFLNKPARSALWKVYLVPLADYEVGDAVTNILVFVPVGILVPLLIGKASWWRVAALAAAFSLAVELAQLVTGNLLGGGHVADVNDLLFNVAGAVLGFGLFSALSRVPAAAVHINRFRWR</sequence>
<dbReference type="EMBL" id="BAABIB010000014">
    <property type="protein sequence ID" value="GAA5152942.1"/>
    <property type="molecule type" value="Genomic_DNA"/>
</dbReference>
<evidence type="ECO:0000313" key="4">
    <source>
        <dbReference type="Proteomes" id="UP001500192"/>
    </source>
</evidence>
<dbReference type="PANTHER" id="PTHR36834">
    <property type="entry name" value="MEMBRANE PROTEIN-RELATED"/>
    <property type="match status" value="1"/>
</dbReference>
<evidence type="ECO:0000256" key="1">
    <source>
        <dbReference type="SAM" id="Phobius"/>
    </source>
</evidence>
<dbReference type="PANTHER" id="PTHR36834:SF1">
    <property type="entry name" value="INTEGRAL MEMBRANE PROTEIN"/>
    <property type="match status" value="1"/>
</dbReference>
<keyword evidence="1" id="KW-1133">Transmembrane helix</keyword>
<evidence type="ECO:0000259" key="2">
    <source>
        <dbReference type="Pfam" id="PF04892"/>
    </source>
</evidence>